<sequence length="100" mass="11389">MDVGHGPRQSGLFWYPRLGWETSLFPHVNNGKSDVSQPNRGYQNRPQNQQPVEPLVTVEQHRGQNKQIKVRIRITLPNLATTSEEDQAEGRVPAQDKMAM</sequence>
<proteinExistence type="predicted"/>
<dbReference type="EMBL" id="BGPR01000113">
    <property type="protein sequence ID" value="GBL95576.1"/>
    <property type="molecule type" value="Genomic_DNA"/>
</dbReference>
<feature type="compositionally biased region" description="Polar residues" evidence="1">
    <location>
        <begin position="30"/>
        <end position="51"/>
    </location>
</feature>
<organism evidence="2 3">
    <name type="scientific">Araneus ventricosus</name>
    <name type="common">Orbweaver spider</name>
    <name type="synonym">Epeira ventricosa</name>
    <dbReference type="NCBI Taxonomy" id="182803"/>
    <lineage>
        <taxon>Eukaryota</taxon>
        <taxon>Metazoa</taxon>
        <taxon>Ecdysozoa</taxon>
        <taxon>Arthropoda</taxon>
        <taxon>Chelicerata</taxon>
        <taxon>Arachnida</taxon>
        <taxon>Araneae</taxon>
        <taxon>Araneomorphae</taxon>
        <taxon>Entelegynae</taxon>
        <taxon>Araneoidea</taxon>
        <taxon>Araneidae</taxon>
        <taxon>Araneus</taxon>
    </lineage>
</organism>
<feature type="region of interest" description="Disordered" evidence="1">
    <location>
        <begin position="77"/>
        <end position="100"/>
    </location>
</feature>
<dbReference type="AlphaFoldDB" id="A0A4Y2BWA7"/>
<comment type="caution">
    <text evidence="2">The sequence shown here is derived from an EMBL/GenBank/DDBJ whole genome shotgun (WGS) entry which is preliminary data.</text>
</comment>
<dbReference type="Proteomes" id="UP000499080">
    <property type="component" value="Unassembled WGS sequence"/>
</dbReference>
<evidence type="ECO:0000256" key="1">
    <source>
        <dbReference type="SAM" id="MobiDB-lite"/>
    </source>
</evidence>
<reference evidence="2 3" key="1">
    <citation type="journal article" date="2019" name="Sci. Rep.">
        <title>Orb-weaving spider Araneus ventricosus genome elucidates the spidroin gene catalogue.</title>
        <authorList>
            <person name="Kono N."/>
            <person name="Nakamura H."/>
            <person name="Ohtoshi R."/>
            <person name="Moran D.A.P."/>
            <person name="Shinohara A."/>
            <person name="Yoshida Y."/>
            <person name="Fujiwara M."/>
            <person name="Mori M."/>
            <person name="Tomita M."/>
            <person name="Arakawa K."/>
        </authorList>
    </citation>
    <scope>NUCLEOTIDE SEQUENCE [LARGE SCALE GENOMIC DNA]</scope>
</reference>
<accession>A0A4Y2BWA7</accession>
<evidence type="ECO:0000313" key="2">
    <source>
        <dbReference type="EMBL" id="GBL95576.1"/>
    </source>
</evidence>
<protein>
    <submittedName>
        <fullName evidence="2">Uncharacterized protein</fullName>
    </submittedName>
</protein>
<evidence type="ECO:0000313" key="3">
    <source>
        <dbReference type="Proteomes" id="UP000499080"/>
    </source>
</evidence>
<name>A0A4Y2BWA7_ARAVE</name>
<feature type="region of interest" description="Disordered" evidence="1">
    <location>
        <begin position="27"/>
        <end position="53"/>
    </location>
</feature>
<keyword evidence="3" id="KW-1185">Reference proteome</keyword>
<gene>
    <name evidence="2" type="ORF">AVEN_24793_1</name>
</gene>